<evidence type="ECO:0000313" key="1">
    <source>
        <dbReference type="EMBL" id="CAB3984426.1"/>
    </source>
</evidence>
<evidence type="ECO:0000313" key="2">
    <source>
        <dbReference type="Proteomes" id="UP001152795"/>
    </source>
</evidence>
<dbReference type="EMBL" id="CACRXK020000738">
    <property type="protein sequence ID" value="CAB3984426.1"/>
    <property type="molecule type" value="Genomic_DNA"/>
</dbReference>
<sequence length="234" mass="26920">MEVRAQRIGKRPCLFSTAIHNVVDVQLYGFSDASPKAYGAVSYLRLQDCMGNVVVHILIAKSRVAPTRRVMLPRLELMSKLVQFVLNSLKTKIMQYFCWSDSMVTLGWIRRLSYSWKPFVVNRLQTIQENVAPVHWRFCPGESNPADLLTRGQSLQSLTNNSVWWHGPEWLCEFMEKWPTEVLSEESDDLPESKQIRSVTLHSQSCYRRVLKHADGQSYSTGVKSRLSVQDDIL</sequence>
<accession>A0A7D9HK03</accession>
<dbReference type="AlphaFoldDB" id="A0A7D9HK03"/>
<dbReference type="InterPro" id="IPR008042">
    <property type="entry name" value="Retrotrans_Pao"/>
</dbReference>
<gene>
    <name evidence="1" type="ORF">PACLA_8A079008</name>
</gene>
<dbReference type="Pfam" id="PF05380">
    <property type="entry name" value="Peptidase_A17"/>
    <property type="match status" value="1"/>
</dbReference>
<reference evidence="1" key="1">
    <citation type="submission" date="2020-04" db="EMBL/GenBank/DDBJ databases">
        <authorList>
            <person name="Alioto T."/>
            <person name="Alioto T."/>
            <person name="Gomez Garrido J."/>
        </authorList>
    </citation>
    <scope>NUCLEOTIDE SEQUENCE</scope>
    <source>
        <strain evidence="1">A484AB</strain>
    </source>
</reference>
<name>A0A7D9HK03_PARCT</name>
<comment type="caution">
    <text evidence="1">The sequence shown here is derived from an EMBL/GenBank/DDBJ whole genome shotgun (WGS) entry which is preliminary data.</text>
</comment>
<protein>
    <submittedName>
        <fullName evidence="1">Integrase core domain, partial</fullName>
    </submittedName>
</protein>
<dbReference type="PANTHER" id="PTHR47331">
    <property type="entry name" value="PHD-TYPE DOMAIN-CONTAINING PROTEIN"/>
    <property type="match status" value="1"/>
</dbReference>
<dbReference type="Proteomes" id="UP001152795">
    <property type="component" value="Unassembled WGS sequence"/>
</dbReference>
<keyword evidence="2" id="KW-1185">Reference proteome</keyword>
<dbReference type="OrthoDB" id="5872779at2759"/>
<organism evidence="1 2">
    <name type="scientific">Paramuricea clavata</name>
    <name type="common">Red gorgonian</name>
    <name type="synonym">Violescent sea-whip</name>
    <dbReference type="NCBI Taxonomy" id="317549"/>
    <lineage>
        <taxon>Eukaryota</taxon>
        <taxon>Metazoa</taxon>
        <taxon>Cnidaria</taxon>
        <taxon>Anthozoa</taxon>
        <taxon>Octocorallia</taxon>
        <taxon>Malacalcyonacea</taxon>
        <taxon>Plexauridae</taxon>
        <taxon>Paramuricea</taxon>
    </lineage>
</organism>
<proteinExistence type="predicted"/>